<evidence type="ECO:0000313" key="2">
    <source>
        <dbReference type="EMBL" id="SDF99199.1"/>
    </source>
</evidence>
<proteinExistence type="predicted"/>
<evidence type="ECO:0000313" key="3">
    <source>
        <dbReference type="Proteomes" id="UP000199415"/>
    </source>
</evidence>
<evidence type="ECO:0000256" key="1">
    <source>
        <dbReference type="SAM" id="MobiDB-lite"/>
    </source>
</evidence>
<keyword evidence="3" id="KW-1185">Reference proteome</keyword>
<organism evidence="2 3">
    <name type="scientific">Limimonas halophila</name>
    <dbReference type="NCBI Taxonomy" id="1082479"/>
    <lineage>
        <taxon>Bacteria</taxon>
        <taxon>Pseudomonadati</taxon>
        <taxon>Pseudomonadota</taxon>
        <taxon>Alphaproteobacteria</taxon>
        <taxon>Rhodospirillales</taxon>
        <taxon>Rhodovibrionaceae</taxon>
        <taxon>Limimonas</taxon>
    </lineage>
</organism>
<dbReference type="RefSeq" id="WP_176758564.1">
    <property type="nucleotide sequence ID" value="NZ_FNCE01000004.1"/>
</dbReference>
<dbReference type="AlphaFoldDB" id="A0A1G7QMT7"/>
<protein>
    <submittedName>
        <fullName evidence="2">Uncharacterized protein</fullName>
    </submittedName>
</protein>
<dbReference type="STRING" id="1082479.SAMN05216241_10450"/>
<feature type="compositionally biased region" description="Basic residues" evidence="1">
    <location>
        <begin position="38"/>
        <end position="49"/>
    </location>
</feature>
<dbReference type="EMBL" id="FNCE01000004">
    <property type="protein sequence ID" value="SDF99199.1"/>
    <property type="molecule type" value="Genomic_DNA"/>
</dbReference>
<name>A0A1G7QMT7_9PROT</name>
<sequence length="55" mass="6371">MSETDHPRKRTGHQPDGGSRSAESDREARLARRLRDNLKKRKAQQRARRTTQSDA</sequence>
<reference evidence="2 3" key="1">
    <citation type="submission" date="2016-10" db="EMBL/GenBank/DDBJ databases">
        <authorList>
            <person name="de Groot N.N."/>
        </authorList>
    </citation>
    <scope>NUCLEOTIDE SEQUENCE [LARGE SCALE GENOMIC DNA]</scope>
    <source>
        <strain evidence="2 3">DSM 25584</strain>
    </source>
</reference>
<dbReference type="Proteomes" id="UP000199415">
    <property type="component" value="Unassembled WGS sequence"/>
</dbReference>
<feature type="compositionally biased region" description="Basic and acidic residues" evidence="1">
    <location>
        <begin position="22"/>
        <end position="37"/>
    </location>
</feature>
<gene>
    <name evidence="2" type="ORF">SAMN05216241_10450</name>
</gene>
<feature type="region of interest" description="Disordered" evidence="1">
    <location>
        <begin position="1"/>
        <end position="55"/>
    </location>
</feature>
<accession>A0A1G7QMT7</accession>